<evidence type="ECO:0000256" key="3">
    <source>
        <dbReference type="ARBA" id="ARBA00022555"/>
    </source>
</evidence>
<dbReference type="PANTHER" id="PTHR17224:SF1">
    <property type="entry name" value="PEPTIDYL-TRNA HYDROLASE"/>
    <property type="match status" value="1"/>
</dbReference>
<protein>
    <recommendedName>
        <fullName evidence="7 8">Peptidyl-tRNA hydrolase</fullName>
        <shortName evidence="8">Pth</shortName>
        <ecNumber evidence="1 8">3.1.1.29</ecNumber>
    </recommendedName>
</protein>
<dbReference type="PROSITE" id="PS01195">
    <property type="entry name" value="PEPT_TRNA_HYDROL_1"/>
    <property type="match status" value="1"/>
</dbReference>
<dbReference type="HAMAP" id="MF_00083">
    <property type="entry name" value="Pept_tRNA_hydro_bact"/>
    <property type="match status" value="1"/>
</dbReference>
<evidence type="ECO:0000256" key="1">
    <source>
        <dbReference type="ARBA" id="ARBA00013260"/>
    </source>
</evidence>
<comment type="subcellular location">
    <subcellularLocation>
        <location evidence="8">Cytoplasm</location>
    </subcellularLocation>
</comment>
<dbReference type="InterPro" id="IPR036416">
    <property type="entry name" value="Pept_tRNA_hydro_sf"/>
</dbReference>
<comment type="subunit">
    <text evidence="8">Monomer.</text>
</comment>
<keyword evidence="5 8" id="KW-0694">RNA-binding</keyword>
<name>A0A0A7UYV3_9SPIR</name>
<dbReference type="InterPro" id="IPR001328">
    <property type="entry name" value="Pept_tRNA_hydro"/>
</dbReference>
<evidence type="ECO:0000256" key="10">
    <source>
        <dbReference type="RuleBase" id="RU004320"/>
    </source>
</evidence>
<feature type="binding site" evidence="8">
    <location>
        <position position="66"/>
    </location>
    <ligand>
        <name>tRNA</name>
        <dbReference type="ChEBI" id="CHEBI:17843"/>
    </ligand>
</feature>
<dbReference type="EC" id="3.1.1.29" evidence="1 8"/>
<proteinExistence type="inferred from homology"/>
<evidence type="ECO:0000256" key="7">
    <source>
        <dbReference type="ARBA" id="ARBA00050038"/>
    </source>
</evidence>
<organism evidence="12 13">
    <name type="scientific">Borreliella chilensis</name>
    <dbReference type="NCBI Taxonomy" id="1245910"/>
    <lineage>
        <taxon>Bacteria</taxon>
        <taxon>Pseudomonadati</taxon>
        <taxon>Spirochaetota</taxon>
        <taxon>Spirochaetia</taxon>
        <taxon>Spirochaetales</taxon>
        <taxon>Borreliaceae</taxon>
        <taxon>Borreliella</taxon>
    </lineage>
</organism>
<evidence type="ECO:0000256" key="9">
    <source>
        <dbReference type="RuleBase" id="RU000673"/>
    </source>
</evidence>
<evidence type="ECO:0000256" key="2">
    <source>
        <dbReference type="ARBA" id="ARBA00022490"/>
    </source>
</evidence>
<dbReference type="HOGENOM" id="CLU_062456_4_1_12"/>
<dbReference type="Pfam" id="PF01195">
    <property type="entry name" value="Pept_tRNA_hydro"/>
    <property type="match status" value="1"/>
</dbReference>
<dbReference type="EMBL" id="CP009910">
    <property type="protein sequence ID" value="AJA90563.1"/>
    <property type="molecule type" value="Genomic_DNA"/>
</dbReference>
<dbReference type="GO" id="GO:0005737">
    <property type="term" value="C:cytoplasm"/>
    <property type="evidence" value="ECO:0007669"/>
    <property type="project" value="UniProtKB-SubCell"/>
</dbReference>
<feature type="active site" description="Proton acceptor" evidence="8">
    <location>
        <position position="20"/>
    </location>
</feature>
<evidence type="ECO:0000256" key="4">
    <source>
        <dbReference type="ARBA" id="ARBA00022801"/>
    </source>
</evidence>
<evidence type="ECO:0000256" key="5">
    <source>
        <dbReference type="ARBA" id="ARBA00022884"/>
    </source>
</evidence>
<feature type="site" description="Stabilizes the basic form of H active site to accept a proton" evidence="8">
    <location>
        <position position="91"/>
    </location>
</feature>
<feature type="site" description="Discriminates between blocked and unblocked aminoacyl-tRNA" evidence="8">
    <location>
        <position position="10"/>
    </location>
</feature>
<evidence type="ECO:0000256" key="11">
    <source>
        <dbReference type="SAM" id="Coils"/>
    </source>
</evidence>
<evidence type="ECO:0000256" key="6">
    <source>
        <dbReference type="ARBA" id="ARBA00038063"/>
    </source>
</evidence>
<evidence type="ECO:0000256" key="8">
    <source>
        <dbReference type="HAMAP-Rule" id="MF_00083"/>
    </source>
</evidence>
<feature type="binding site" evidence="8">
    <location>
        <position position="15"/>
    </location>
    <ligand>
        <name>tRNA</name>
        <dbReference type="ChEBI" id="CHEBI:17843"/>
    </ligand>
</feature>
<dbReference type="PANTHER" id="PTHR17224">
    <property type="entry name" value="PEPTIDYL-TRNA HYDROLASE"/>
    <property type="match status" value="1"/>
</dbReference>
<evidence type="ECO:0000313" key="12">
    <source>
        <dbReference type="EMBL" id="AJA90563.1"/>
    </source>
</evidence>
<comment type="similarity">
    <text evidence="6 8 10">Belongs to the PTH family.</text>
</comment>
<dbReference type="PROSITE" id="PS01196">
    <property type="entry name" value="PEPT_TRNA_HYDROL_2"/>
    <property type="match status" value="1"/>
</dbReference>
<keyword evidence="13" id="KW-1185">Reference proteome</keyword>
<dbReference type="InterPro" id="IPR018171">
    <property type="entry name" value="Pept_tRNA_hydro_CS"/>
</dbReference>
<comment type="function">
    <text evidence="8">Hydrolyzes ribosome-free peptidyl-tRNAs (with 1 or more amino acids incorporated), which drop off the ribosome during protein synthesis, or as a result of ribosome stalling.</text>
</comment>
<dbReference type="SUPFAM" id="SSF53178">
    <property type="entry name" value="Peptidyl-tRNA hydrolase-like"/>
    <property type="match status" value="1"/>
</dbReference>
<comment type="function">
    <text evidence="8">Catalyzes the release of premature peptidyl moieties from peptidyl-tRNA molecules trapped in stalled 50S ribosomal subunits, and thus maintains levels of free tRNAs and 50S ribosomes.</text>
</comment>
<keyword evidence="2 8" id="KW-0963">Cytoplasm</keyword>
<dbReference type="GO" id="GO:0000049">
    <property type="term" value="F:tRNA binding"/>
    <property type="evidence" value="ECO:0007669"/>
    <property type="project" value="UniProtKB-UniRule"/>
</dbReference>
<dbReference type="GO" id="GO:0072344">
    <property type="term" value="P:rescue of stalled ribosome"/>
    <property type="evidence" value="ECO:0007669"/>
    <property type="project" value="UniProtKB-UniRule"/>
</dbReference>
<dbReference type="NCBIfam" id="TIGR00447">
    <property type="entry name" value="pth"/>
    <property type="match status" value="1"/>
</dbReference>
<evidence type="ECO:0000313" key="13">
    <source>
        <dbReference type="Proteomes" id="UP000030940"/>
    </source>
</evidence>
<feature type="binding site" evidence="8">
    <location>
        <position position="112"/>
    </location>
    <ligand>
        <name>tRNA</name>
        <dbReference type="ChEBI" id="CHEBI:17843"/>
    </ligand>
</feature>
<keyword evidence="4 8" id="KW-0378">Hydrolase</keyword>
<feature type="binding site" evidence="8">
    <location>
        <position position="64"/>
    </location>
    <ligand>
        <name>tRNA</name>
        <dbReference type="ChEBI" id="CHEBI:17843"/>
    </ligand>
</feature>
<accession>A0A0A7UYV3</accession>
<reference evidence="12 13" key="1">
    <citation type="journal article" date="2015" name="Genome Announc.">
        <title>Genome Sequence of Borrelia chilensis VA1, a South American Member of the Lyme Borreliosis Group.</title>
        <authorList>
            <person name="Huang W."/>
            <person name="Ojaimi C."/>
            <person name="Fallon J.T."/>
            <person name="Travisany D."/>
            <person name="Maass A."/>
            <person name="Ivanova L."/>
            <person name="Tomova A."/>
            <person name="Gonzalez-Acuna D."/>
            <person name="Godfrey H.P."/>
            <person name="Cabello F.C."/>
        </authorList>
    </citation>
    <scope>NUCLEOTIDE SEQUENCE [LARGE SCALE GENOMIC DNA]</scope>
    <source>
        <strain evidence="12 13">VA1</strain>
    </source>
</reference>
<keyword evidence="3 8" id="KW-0820">tRNA-binding</keyword>
<comment type="catalytic activity">
    <reaction evidence="8 9">
        <text>an N-acyl-L-alpha-aminoacyl-tRNA + H2O = an N-acyl-L-amino acid + a tRNA + H(+)</text>
        <dbReference type="Rhea" id="RHEA:54448"/>
        <dbReference type="Rhea" id="RHEA-COMP:10123"/>
        <dbReference type="Rhea" id="RHEA-COMP:13883"/>
        <dbReference type="ChEBI" id="CHEBI:15377"/>
        <dbReference type="ChEBI" id="CHEBI:15378"/>
        <dbReference type="ChEBI" id="CHEBI:59874"/>
        <dbReference type="ChEBI" id="CHEBI:78442"/>
        <dbReference type="ChEBI" id="CHEBI:138191"/>
        <dbReference type="EC" id="3.1.1.29"/>
    </reaction>
</comment>
<dbReference type="AlphaFoldDB" id="A0A0A7UYV3"/>
<sequence length="188" mass="21358">MGLLILGLGNPGLEFSLTRHNVGFSLLDKIVSKNSLFFKRKKKYEYSELRLGFRRVVLVKPLTYMNLSGSLFPSIFSDFYMCIKNLLVVLDNVDLPLGKCRLKARGGMSTHNGLKSISSVLGNSNYSRLYIGVGSNVMFDIKKFVLSKFCKDEIDRLEKLYDFLSDELIDISEANFKNKVQKINSSNF</sequence>
<dbReference type="CDD" id="cd00462">
    <property type="entry name" value="PTH"/>
    <property type="match status" value="1"/>
</dbReference>
<dbReference type="GO" id="GO:0004045">
    <property type="term" value="F:peptidyl-tRNA hydrolase activity"/>
    <property type="evidence" value="ECO:0007669"/>
    <property type="project" value="UniProtKB-UniRule"/>
</dbReference>
<dbReference type="GO" id="GO:0006515">
    <property type="term" value="P:protein quality control for misfolded or incompletely synthesized proteins"/>
    <property type="evidence" value="ECO:0007669"/>
    <property type="project" value="UniProtKB-UniRule"/>
</dbReference>
<dbReference type="Proteomes" id="UP000030940">
    <property type="component" value="Chromosome"/>
</dbReference>
<keyword evidence="11" id="KW-0175">Coiled coil</keyword>
<dbReference type="Gene3D" id="3.40.50.1470">
    <property type="entry name" value="Peptidyl-tRNA hydrolase"/>
    <property type="match status" value="1"/>
</dbReference>
<dbReference type="KEGG" id="bchi:OY14_03950"/>
<dbReference type="STRING" id="1245910.OY14_03950"/>
<feature type="coiled-coil region" evidence="11">
    <location>
        <begin position="147"/>
        <end position="174"/>
    </location>
</feature>
<gene>
    <name evidence="8" type="primary">pth</name>
    <name evidence="12" type="ORF">OY14_03950</name>
</gene>